<dbReference type="EMBL" id="CACVKT020003400">
    <property type="protein sequence ID" value="CAC5383510.1"/>
    <property type="molecule type" value="Genomic_DNA"/>
</dbReference>
<organism evidence="1 2">
    <name type="scientific">Mytilus coruscus</name>
    <name type="common">Sea mussel</name>
    <dbReference type="NCBI Taxonomy" id="42192"/>
    <lineage>
        <taxon>Eukaryota</taxon>
        <taxon>Metazoa</taxon>
        <taxon>Spiralia</taxon>
        <taxon>Lophotrochozoa</taxon>
        <taxon>Mollusca</taxon>
        <taxon>Bivalvia</taxon>
        <taxon>Autobranchia</taxon>
        <taxon>Pteriomorphia</taxon>
        <taxon>Mytilida</taxon>
        <taxon>Mytiloidea</taxon>
        <taxon>Mytilidae</taxon>
        <taxon>Mytilinae</taxon>
        <taxon>Mytilus</taxon>
    </lineage>
</organism>
<keyword evidence="2" id="KW-1185">Reference proteome</keyword>
<sequence length="262" mass="30116">MDSTRSFLTDIPVLALTATATEGIISDILKYLLLPVDTKIVADRTYNTAFTIFSYLMEEVGMDAYDGDVNVHNRIIELYTSSTDDETQSRIIDQFKKCDGKLRFLYPLLILMVLPSVLKKRHSLKGTKLIPAIKKIEKGQQEALKEFARMQKDLKTEEMYRKWGTQFLNVEIDLPNMSYPIPVTSEERDKFEDINNQTKSQVCKLGDQTHNNNKGRTDRDIAALGTRTITQILWIKAGRGETESYGLQETKTRDFFKISNRR</sequence>
<gene>
    <name evidence="1" type="ORF">MCOR_19249</name>
</gene>
<protein>
    <submittedName>
        <fullName evidence="1">Uncharacterized protein</fullName>
    </submittedName>
</protein>
<name>A0A6J8BK77_MYTCO</name>
<reference evidence="1 2" key="1">
    <citation type="submission" date="2020-06" db="EMBL/GenBank/DDBJ databases">
        <authorList>
            <person name="Li R."/>
            <person name="Bekaert M."/>
        </authorList>
    </citation>
    <scope>NUCLEOTIDE SEQUENCE [LARGE SCALE GENOMIC DNA]</scope>
    <source>
        <strain evidence="2">wild</strain>
    </source>
</reference>
<dbReference type="AlphaFoldDB" id="A0A6J8BK77"/>
<proteinExistence type="predicted"/>
<evidence type="ECO:0000313" key="2">
    <source>
        <dbReference type="Proteomes" id="UP000507470"/>
    </source>
</evidence>
<evidence type="ECO:0000313" key="1">
    <source>
        <dbReference type="EMBL" id="CAC5383510.1"/>
    </source>
</evidence>
<dbReference type="Proteomes" id="UP000507470">
    <property type="component" value="Unassembled WGS sequence"/>
</dbReference>
<dbReference type="OrthoDB" id="10693878at2759"/>
<accession>A0A6J8BK77</accession>